<protein>
    <recommendedName>
        <fullName evidence="2">DUF5642 domain-containing protein</fullName>
    </recommendedName>
</protein>
<sequence length="216" mass="21465">MGVCALAVLGAGCAQPTEPAPAPSSTTSGAGQINPARIDRTRSELPGGYEVAGYTAAPAPIVLWGFAEAAVSEPPQCAQLAVPAVDPATTRGWSASGPGGIVHTVVARAHGPQVPGSTLLAECAQWTVASGHTTGTVSTRPGPVIDAATTVAMSTTATTRVEGGTQTRSRADTFIAYLDGHVCFVTLITDPGSPHPALGPGFAGDLLASATSALRG</sequence>
<organism evidence="3 4">
    <name type="scientific">Mycolicibacterium hippocampi</name>
    <dbReference type="NCBI Taxonomy" id="659824"/>
    <lineage>
        <taxon>Bacteria</taxon>
        <taxon>Bacillati</taxon>
        <taxon>Actinomycetota</taxon>
        <taxon>Actinomycetes</taxon>
        <taxon>Mycobacteriales</taxon>
        <taxon>Mycobacteriaceae</taxon>
        <taxon>Mycolicibacterium</taxon>
    </lineage>
</organism>
<comment type="caution">
    <text evidence="3">The sequence shown here is derived from an EMBL/GenBank/DDBJ whole genome shotgun (WGS) entry which is preliminary data.</text>
</comment>
<feature type="domain" description="DUF5642" evidence="2">
    <location>
        <begin position="34"/>
        <end position="215"/>
    </location>
</feature>
<reference evidence="3 4" key="1">
    <citation type="journal article" date="2019" name="Emerg. Microbes Infect.">
        <title>Comprehensive subspecies identification of 175 nontuberculous mycobacteria species based on 7547 genomic profiles.</title>
        <authorList>
            <person name="Matsumoto Y."/>
            <person name="Kinjo T."/>
            <person name="Motooka D."/>
            <person name="Nabeya D."/>
            <person name="Jung N."/>
            <person name="Uechi K."/>
            <person name="Horii T."/>
            <person name="Iida T."/>
            <person name="Fujita J."/>
            <person name="Nakamura S."/>
        </authorList>
    </citation>
    <scope>NUCLEOTIDE SEQUENCE [LARGE SCALE GENOMIC DNA]</scope>
    <source>
        <strain evidence="3 4">JCM 30996</strain>
    </source>
</reference>
<evidence type="ECO:0000313" key="4">
    <source>
        <dbReference type="Proteomes" id="UP000465304"/>
    </source>
</evidence>
<dbReference type="Pfam" id="PF18702">
    <property type="entry name" value="DUF5642"/>
    <property type="match status" value="1"/>
</dbReference>
<name>A0A7I9ZVV8_9MYCO</name>
<dbReference type="EMBL" id="BLLB01000002">
    <property type="protein sequence ID" value="GFH04923.1"/>
    <property type="molecule type" value="Genomic_DNA"/>
</dbReference>
<gene>
    <name evidence="3" type="ORF">MHIP_54060</name>
</gene>
<proteinExistence type="predicted"/>
<evidence type="ECO:0000313" key="3">
    <source>
        <dbReference type="EMBL" id="GFH04923.1"/>
    </source>
</evidence>
<evidence type="ECO:0000259" key="2">
    <source>
        <dbReference type="Pfam" id="PF18702"/>
    </source>
</evidence>
<accession>A0A7I9ZVV8</accession>
<dbReference type="Proteomes" id="UP000465304">
    <property type="component" value="Unassembled WGS sequence"/>
</dbReference>
<keyword evidence="4" id="KW-1185">Reference proteome</keyword>
<dbReference type="AlphaFoldDB" id="A0A7I9ZVV8"/>
<dbReference type="InterPro" id="IPR041313">
    <property type="entry name" value="DUF5642"/>
</dbReference>
<feature type="region of interest" description="Disordered" evidence="1">
    <location>
        <begin position="15"/>
        <end position="37"/>
    </location>
</feature>
<evidence type="ECO:0000256" key="1">
    <source>
        <dbReference type="SAM" id="MobiDB-lite"/>
    </source>
</evidence>
<dbReference type="RefSeq" id="WP_275999185.1">
    <property type="nucleotide sequence ID" value="NZ_BLLB01000002.1"/>
</dbReference>